<dbReference type="Pfam" id="PF17917">
    <property type="entry name" value="RT_RNaseH"/>
    <property type="match status" value="1"/>
</dbReference>
<keyword evidence="1" id="KW-0808">Transferase</keyword>
<feature type="domain" description="Integrase catalytic" evidence="7">
    <location>
        <begin position="107"/>
        <end position="253"/>
    </location>
</feature>
<evidence type="ECO:0000256" key="3">
    <source>
        <dbReference type="ARBA" id="ARBA00022722"/>
    </source>
</evidence>
<evidence type="ECO:0000313" key="9">
    <source>
        <dbReference type="Proteomes" id="UP000325577"/>
    </source>
</evidence>
<dbReference type="EMBL" id="CM018031">
    <property type="protein sequence ID" value="KAA8549803.1"/>
    <property type="molecule type" value="Genomic_DNA"/>
</dbReference>
<evidence type="ECO:0000259" key="7">
    <source>
        <dbReference type="PROSITE" id="PS50994"/>
    </source>
</evidence>
<evidence type="ECO:0000313" key="8">
    <source>
        <dbReference type="EMBL" id="KAA8549803.1"/>
    </source>
</evidence>
<dbReference type="PROSITE" id="PS50994">
    <property type="entry name" value="INTEGRASE"/>
    <property type="match status" value="1"/>
</dbReference>
<dbReference type="OrthoDB" id="1939491at2759"/>
<dbReference type="GO" id="GO:0016787">
    <property type="term" value="F:hydrolase activity"/>
    <property type="evidence" value="ECO:0007669"/>
    <property type="project" value="UniProtKB-KW"/>
</dbReference>
<dbReference type="InterPro" id="IPR001584">
    <property type="entry name" value="Integrase_cat-core"/>
</dbReference>
<proteinExistence type="predicted"/>
<evidence type="ECO:0000256" key="5">
    <source>
        <dbReference type="ARBA" id="ARBA00022801"/>
    </source>
</evidence>
<protein>
    <recommendedName>
        <fullName evidence="7">Integrase catalytic domain-containing protein</fullName>
    </recommendedName>
</protein>
<keyword evidence="9" id="KW-1185">Reference proteome</keyword>
<keyword evidence="6" id="KW-0695">RNA-directed DNA polymerase</keyword>
<accession>A0A5J5C336</accession>
<dbReference type="InterPro" id="IPR036397">
    <property type="entry name" value="RNaseH_sf"/>
</dbReference>
<gene>
    <name evidence="8" type="ORF">F0562_001487</name>
</gene>
<keyword evidence="2" id="KW-0548">Nucleotidyltransferase</keyword>
<evidence type="ECO:0000256" key="6">
    <source>
        <dbReference type="ARBA" id="ARBA00022918"/>
    </source>
</evidence>
<name>A0A5J5C336_9ASTE</name>
<dbReference type="PANTHER" id="PTHR34072:SF55">
    <property type="entry name" value="DNA_RNA POLYMERASES SUPERFAMILY PROTEIN"/>
    <property type="match status" value="1"/>
</dbReference>
<dbReference type="SUPFAM" id="SSF56672">
    <property type="entry name" value="DNA/RNA polymerases"/>
    <property type="match status" value="1"/>
</dbReference>
<keyword evidence="5" id="KW-0378">Hydrolase</keyword>
<organism evidence="8 9">
    <name type="scientific">Nyssa sinensis</name>
    <dbReference type="NCBI Taxonomy" id="561372"/>
    <lineage>
        <taxon>Eukaryota</taxon>
        <taxon>Viridiplantae</taxon>
        <taxon>Streptophyta</taxon>
        <taxon>Embryophyta</taxon>
        <taxon>Tracheophyta</taxon>
        <taxon>Spermatophyta</taxon>
        <taxon>Magnoliopsida</taxon>
        <taxon>eudicotyledons</taxon>
        <taxon>Gunneridae</taxon>
        <taxon>Pentapetalae</taxon>
        <taxon>asterids</taxon>
        <taxon>Cornales</taxon>
        <taxon>Nyssaceae</taxon>
        <taxon>Nyssa</taxon>
    </lineage>
</organism>
<dbReference type="InterPro" id="IPR012337">
    <property type="entry name" value="RNaseH-like_sf"/>
</dbReference>
<dbReference type="GO" id="GO:0003964">
    <property type="term" value="F:RNA-directed DNA polymerase activity"/>
    <property type="evidence" value="ECO:0007669"/>
    <property type="project" value="UniProtKB-KW"/>
</dbReference>
<evidence type="ECO:0000256" key="1">
    <source>
        <dbReference type="ARBA" id="ARBA00022679"/>
    </source>
</evidence>
<dbReference type="GO" id="GO:0003676">
    <property type="term" value="F:nucleic acid binding"/>
    <property type="evidence" value="ECO:0007669"/>
    <property type="project" value="InterPro"/>
</dbReference>
<keyword evidence="3" id="KW-0540">Nuclease</keyword>
<dbReference type="Gene3D" id="3.30.420.10">
    <property type="entry name" value="Ribonuclease H-like superfamily/Ribonuclease H"/>
    <property type="match status" value="1"/>
</dbReference>
<dbReference type="InterPro" id="IPR041373">
    <property type="entry name" value="RT_RNaseH"/>
</dbReference>
<dbReference type="AlphaFoldDB" id="A0A5J5C336"/>
<dbReference type="InterPro" id="IPR043502">
    <property type="entry name" value="DNA/RNA_pol_sf"/>
</dbReference>
<sequence length="253" mass="29453">MRFQVNGNDVTLHGLSAPKDKVVEDSQLSLQKWRPYLLGRQFIVRTDQRSLQYLWSQRISTEAQQRWLYKLMGFDFIIQYKKGKENVVADALSRRGENDGETGELVALSHPIPNWVEAIKEEVTSNLTLKELVQRVEEGEALGPWKLQDGVLFYKERIYLDEDFPLVMEIIAQFYNTAGIAQTYFEHIFKLHGMPRNIVCDRDPIFTSGFWSELFRLNGTEFNYSSAYHPQTDGQSEVVNRTMEMYLQCFTSS</sequence>
<evidence type="ECO:0000256" key="4">
    <source>
        <dbReference type="ARBA" id="ARBA00022759"/>
    </source>
</evidence>
<dbReference type="GO" id="GO:0004519">
    <property type="term" value="F:endonuclease activity"/>
    <property type="evidence" value="ECO:0007669"/>
    <property type="project" value="UniProtKB-KW"/>
</dbReference>
<dbReference type="GO" id="GO:0015074">
    <property type="term" value="P:DNA integration"/>
    <property type="evidence" value="ECO:0007669"/>
    <property type="project" value="InterPro"/>
</dbReference>
<dbReference type="PANTHER" id="PTHR34072">
    <property type="entry name" value="ENZYMATIC POLYPROTEIN-RELATED"/>
    <property type="match status" value="1"/>
</dbReference>
<reference evidence="8 9" key="1">
    <citation type="submission" date="2019-09" db="EMBL/GenBank/DDBJ databases">
        <title>A chromosome-level genome assembly of the Chinese tupelo Nyssa sinensis.</title>
        <authorList>
            <person name="Yang X."/>
            <person name="Kang M."/>
            <person name="Yang Y."/>
            <person name="Xiong H."/>
            <person name="Wang M."/>
            <person name="Zhang Z."/>
            <person name="Wang Z."/>
            <person name="Wu H."/>
            <person name="Ma T."/>
            <person name="Liu J."/>
            <person name="Xi Z."/>
        </authorList>
    </citation>
    <scope>NUCLEOTIDE SEQUENCE [LARGE SCALE GENOMIC DNA]</scope>
    <source>
        <strain evidence="8">J267</strain>
        <tissue evidence="8">Leaf</tissue>
    </source>
</reference>
<dbReference type="Proteomes" id="UP000325577">
    <property type="component" value="Linkage Group LG0"/>
</dbReference>
<keyword evidence="4" id="KW-0255">Endonuclease</keyword>
<evidence type="ECO:0000256" key="2">
    <source>
        <dbReference type="ARBA" id="ARBA00022695"/>
    </source>
</evidence>
<dbReference type="CDD" id="cd09274">
    <property type="entry name" value="RNase_HI_RT_Ty3"/>
    <property type="match status" value="1"/>
</dbReference>
<dbReference type="SUPFAM" id="SSF53098">
    <property type="entry name" value="Ribonuclease H-like"/>
    <property type="match status" value="1"/>
</dbReference>